<gene>
    <name evidence="2" type="ORF">FF36_05647</name>
</gene>
<dbReference type="RefSeq" id="WP_044888102.1">
    <property type="nucleotide sequence ID" value="NZ_JYFN01000073.1"/>
</dbReference>
<evidence type="ECO:0000313" key="2">
    <source>
        <dbReference type="EMBL" id="KJE20042.1"/>
    </source>
</evidence>
<proteinExistence type="predicted"/>
<dbReference type="EMBL" id="JYFN01000073">
    <property type="protein sequence ID" value="KJE20042.1"/>
    <property type="molecule type" value="Genomic_DNA"/>
</dbReference>
<keyword evidence="3" id="KW-1185">Reference proteome</keyword>
<evidence type="ECO:0000313" key="3">
    <source>
        <dbReference type="Proteomes" id="UP000032545"/>
    </source>
</evidence>
<feature type="domain" description="2,4-diaminopentanoate dehydrogenase C-terminal" evidence="1">
    <location>
        <begin position="132"/>
        <end position="340"/>
    </location>
</feature>
<dbReference type="Proteomes" id="UP000032545">
    <property type="component" value="Unassembled WGS sequence"/>
</dbReference>
<dbReference type="InterPro" id="IPR036291">
    <property type="entry name" value="NAD(P)-bd_dom_sf"/>
</dbReference>
<dbReference type="AlphaFoldDB" id="A0A0D8B9I6"/>
<organism evidence="2 3">
    <name type="scientific">Frankia torreyi</name>
    <dbReference type="NCBI Taxonomy" id="1856"/>
    <lineage>
        <taxon>Bacteria</taxon>
        <taxon>Bacillati</taxon>
        <taxon>Actinomycetota</taxon>
        <taxon>Actinomycetes</taxon>
        <taxon>Frankiales</taxon>
        <taxon>Frankiaceae</taxon>
        <taxon>Frankia</taxon>
    </lineage>
</organism>
<name>A0A0D8B9I6_9ACTN</name>
<protein>
    <recommendedName>
        <fullName evidence="1">2,4-diaminopentanoate dehydrogenase C-terminal domain-containing protein</fullName>
    </recommendedName>
</protein>
<dbReference type="PATRIC" id="fig|1502723.3.peg.6261"/>
<dbReference type="SUPFAM" id="SSF51735">
    <property type="entry name" value="NAD(P)-binding Rossmann-fold domains"/>
    <property type="match status" value="1"/>
</dbReference>
<dbReference type="Pfam" id="PF19328">
    <property type="entry name" value="DAP_DH_C"/>
    <property type="match status" value="1"/>
</dbReference>
<sequence>MIRVVQCFTGGVGAENVRRLARHPRMKLVGVLVHSAEKAGRDAGDVVGLPPLGITTTRSLDEIIALAPDAAIWSAQGYDPESIARLLAAGVNVYTGLGGYFLDGEPEQALLADACRTGGSTFAAGGNIPGLISDVLPIFLTGYTGSVRHIDAVQRNHVAHYPSAAQLRDGLGLGLPPGETESATALDAGWLWLMTSSARMVAAALSVPFTRIEQTDKRTALAAETVTLPGSGLTIEAGTVGGVRWTWTAYSGPTAYLTITNEQTAVLGLGAGWRETEREPAWTVELDASPPLVATLTWPEGTAAAAANAQLNSARAINVLAALVAAPPGCVSVLDLPMITSSDTVLGEATP</sequence>
<comment type="caution">
    <text evidence="2">The sequence shown here is derived from an EMBL/GenBank/DDBJ whole genome shotgun (WGS) entry which is preliminary data.</text>
</comment>
<dbReference type="OrthoDB" id="4759936at2"/>
<evidence type="ECO:0000259" key="1">
    <source>
        <dbReference type="Pfam" id="PF19328"/>
    </source>
</evidence>
<accession>A0A0D8B9I6</accession>
<reference evidence="3" key="1">
    <citation type="submission" date="2015-02" db="EMBL/GenBank/DDBJ databases">
        <title>Draft Genome of Frankia sp. CpI1-S.</title>
        <authorList>
            <person name="Oshone R.T."/>
            <person name="Ngom M."/>
            <person name="Ghodhbane-Gtari F."/>
            <person name="Gtari M."/>
            <person name="Morris K."/>
            <person name="Thomas K."/>
            <person name="Sen A."/>
            <person name="Tisa L.S."/>
        </authorList>
    </citation>
    <scope>NUCLEOTIDE SEQUENCE [LARGE SCALE GENOMIC DNA]</scope>
    <source>
        <strain evidence="3">CpI1-S</strain>
    </source>
</reference>
<dbReference type="Gene3D" id="3.40.50.720">
    <property type="entry name" value="NAD(P)-binding Rossmann-like Domain"/>
    <property type="match status" value="1"/>
</dbReference>
<reference evidence="2 3" key="2">
    <citation type="journal article" date="2016" name="Genome Announc.">
        <title>Permanent Draft Genome Sequences for Two Variants of Frankia sp. Strain CpI1, the First Frankia Strain Isolated from Root Nodules of Comptonia peregrina.</title>
        <authorList>
            <person name="Oshone R."/>
            <person name="Hurst S.G.IV."/>
            <person name="Abebe-Akele F."/>
            <person name="Simpson S."/>
            <person name="Morris K."/>
            <person name="Thomas W.K."/>
            <person name="Tisa L.S."/>
        </authorList>
    </citation>
    <scope>NUCLEOTIDE SEQUENCE [LARGE SCALE GENOMIC DNA]</scope>
    <source>
        <strain evidence="3">CpI1-S</strain>
    </source>
</reference>
<dbReference type="InterPro" id="IPR045760">
    <property type="entry name" value="DAP_DH_C"/>
</dbReference>